<reference evidence="10 11" key="1">
    <citation type="submission" date="2011-05" db="EMBL/GenBank/DDBJ databases">
        <title>Complete sequence of Thioalkalimicrobium cyclicum ALM1.</title>
        <authorList>
            <consortium name="US DOE Joint Genome Institute"/>
            <person name="Lucas S."/>
            <person name="Han J."/>
            <person name="Lapidus A."/>
            <person name="Cheng J.-F."/>
            <person name="Goodwin L."/>
            <person name="Pitluck S."/>
            <person name="Peters L."/>
            <person name="Mikhailova N."/>
            <person name="Davenport K."/>
            <person name="Han C."/>
            <person name="Tapia R."/>
            <person name="Land M."/>
            <person name="Hauser L."/>
            <person name="Kyrpides N."/>
            <person name="Ivanova N."/>
            <person name="Pagani I."/>
            <person name="Kappler U."/>
            <person name="Woyke T."/>
        </authorList>
    </citation>
    <scope>NUCLEOTIDE SEQUENCE [LARGE SCALE GENOMIC DNA]</scope>
    <source>
        <strain evidence="11">DSM 14477 / JCM 11371 / ALM1</strain>
    </source>
</reference>
<keyword evidence="11" id="KW-1185">Reference proteome</keyword>
<gene>
    <name evidence="7" type="primary">rpoH</name>
    <name evidence="10" type="ordered locus">Thicy_1547</name>
</gene>
<dbReference type="GO" id="GO:0006352">
    <property type="term" value="P:DNA-templated transcription initiation"/>
    <property type="evidence" value="ECO:0007669"/>
    <property type="project" value="UniProtKB-UniRule"/>
</dbReference>
<sequence length="285" mass="32746">MTSTALTIQQLTPGQNLESYIKTVKSLPVLSAEEEKSLAEKLYYHKDLEAARQLILASLRFVVPIARSYQGYGLPMNDLIQEGNIGLMKAVKRFNPEENVRLMTFAVHWIKAEINEFVIKNWRIVKTATTKAQRKLFFKLRGAKNSLTWFTDKEADEVAEQLGVTRADVLEMDSRLYGKDMQVDMSQDDEETEGYFAPVLVSQMATPEESLLQESEENYQQRAMQQALAVLDERSRDIIQTRWLDDSKLGLKELAERYQVSMERIRQIEVQAMKKMKLAITSIPA</sequence>
<dbReference type="InterPro" id="IPR050813">
    <property type="entry name" value="Sigma-70_Factor"/>
</dbReference>
<dbReference type="Gene3D" id="1.20.120.1810">
    <property type="match status" value="1"/>
</dbReference>
<feature type="DNA-binding region" description="H-T-H motif" evidence="7">
    <location>
        <begin position="251"/>
        <end position="270"/>
    </location>
</feature>
<comment type="subunit">
    <text evidence="7">Interacts with the RNA polymerase core enzyme.</text>
</comment>
<dbReference type="PANTHER" id="PTHR30376">
    <property type="entry name" value="SIGMA FACTOR RPOH HEAT SHOCK RELATED"/>
    <property type="match status" value="1"/>
</dbReference>
<dbReference type="CDD" id="cd06171">
    <property type="entry name" value="Sigma70_r4"/>
    <property type="match status" value="1"/>
</dbReference>
<evidence type="ECO:0000256" key="5">
    <source>
        <dbReference type="ARBA" id="ARBA00023125"/>
    </source>
</evidence>
<keyword evidence="2 7" id="KW-0805">Transcription regulation</keyword>
<dbReference type="NCBIfam" id="TIGR02937">
    <property type="entry name" value="sigma70-ECF"/>
    <property type="match status" value="1"/>
</dbReference>
<dbReference type="eggNOG" id="COG0568">
    <property type="taxonomic scope" value="Bacteria"/>
</dbReference>
<evidence type="ECO:0000256" key="2">
    <source>
        <dbReference type="ARBA" id="ARBA00023015"/>
    </source>
</evidence>
<dbReference type="EMBL" id="CP002776">
    <property type="protein sequence ID" value="AEG32305.1"/>
    <property type="molecule type" value="Genomic_DNA"/>
</dbReference>
<comment type="function">
    <text evidence="7">Sigma factors are initiation factors that promote the attachment of RNA polymerase to specific initiation sites and are then released. This sigma factor is involved in regulation of expression of heat shock genes.</text>
</comment>
<dbReference type="InterPro" id="IPR014284">
    <property type="entry name" value="RNA_pol_sigma-70_dom"/>
</dbReference>
<dbReference type="KEGG" id="tcy:Thicy_1547"/>
<dbReference type="Pfam" id="PF04542">
    <property type="entry name" value="Sigma70_r2"/>
    <property type="match status" value="1"/>
</dbReference>
<dbReference type="SUPFAM" id="SSF88659">
    <property type="entry name" value="Sigma3 and sigma4 domains of RNA polymerase sigma factors"/>
    <property type="match status" value="1"/>
</dbReference>
<evidence type="ECO:0000256" key="4">
    <source>
        <dbReference type="ARBA" id="ARBA00023082"/>
    </source>
</evidence>
<feature type="domain" description="RNA polymerase sigma-70" evidence="9">
    <location>
        <begin position="78"/>
        <end position="91"/>
    </location>
</feature>
<dbReference type="GO" id="GO:0005737">
    <property type="term" value="C:cytoplasm"/>
    <property type="evidence" value="ECO:0007669"/>
    <property type="project" value="UniProtKB-SubCell"/>
</dbReference>
<organism evidence="10 11">
    <name type="scientific">Thiomicrospira cyclica (strain DSM 14477 / JCM 11371 / ALM1)</name>
    <name type="common">Thioalkalimicrobium cyclicum</name>
    <dbReference type="NCBI Taxonomy" id="717773"/>
    <lineage>
        <taxon>Bacteria</taxon>
        <taxon>Pseudomonadati</taxon>
        <taxon>Pseudomonadota</taxon>
        <taxon>Gammaproteobacteria</taxon>
        <taxon>Thiotrichales</taxon>
        <taxon>Piscirickettsiaceae</taxon>
        <taxon>Thiomicrospira</taxon>
    </lineage>
</organism>
<dbReference type="HOGENOM" id="CLU_014793_3_5_6"/>
<evidence type="ECO:0000256" key="6">
    <source>
        <dbReference type="ARBA" id="ARBA00023163"/>
    </source>
</evidence>
<dbReference type="GO" id="GO:0016987">
    <property type="term" value="F:sigma factor activity"/>
    <property type="evidence" value="ECO:0007669"/>
    <property type="project" value="UniProtKB-UniRule"/>
</dbReference>
<keyword evidence="4 7" id="KW-0731">Sigma factor</keyword>
<dbReference type="InterPro" id="IPR013325">
    <property type="entry name" value="RNA_pol_sigma_r2"/>
</dbReference>
<proteinExistence type="inferred from homology"/>
<evidence type="ECO:0000256" key="1">
    <source>
        <dbReference type="ARBA" id="ARBA00022490"/>
    </source>
</evidence>
<dbReference type="NCBIfam" id="NF005143">
    <property type="entry name" value="PRK06596.1"/>
    <property type="match status" value="1"/>
</dbReference>
<dbReference type="PROSITE" id="PS00715">
    <property type="entry name" value="SIGMA70_1"/>
    <property type="match status" value="1"/>
</dbReference>
<dbReference type="FunFam" id="1.20.120.1810:FF:000001">
    <property type="entry name" value="RNA polymerase sigma factor RpoH"/>
    <property type="match status" value="1"/>
</dbReference>
<dbReference type="SUPFAM" id="SSF88946">
    <property type="entry name" value="Sigma2 domain of RNA polymerase sigma factors"/>
    <property type="match status" value="1"/>
</dbReference>
<dbReference type="InterPro" id="IPR007630">
    <property type="entry name" value="RNA_pol_sigma70_r4"/>
</dbReference>
<dbReference type="HAMAP" id="MF_00961">
    <property type="entry name" value="Sigma70_RpoH"/>
    <property type="match status" value="1"/>
</dbReference>
<dbReference type="GO" id="GO:0009408">
    <property type="term" value="P:response to heat"/>
    <property type="evidence" value="ECO:0007669"/>
    <property type="project" value="UniProtKB-UniRule"/>
</dbReference>
<dbReference type="OrthoDB" id="9809557at2"/>
<dbReference type="InterPro" id="IPR013324">
    <property type="entry name" value="RNA_pol_sigma_r3/r4-like"/>
</dbReference>
<dbReference type="Gene3D" id="1.20.140.160">
    <property type="match status" value="1"/>
</dbReference>
<dbReference type="Proteomes" id="UP000009232">
    <property type="component" value="Chromosome"/>
</dbReference>
<accession>F6DAX2</accession>
<dbReference type="RefSeq" id="WP_013836080.1">
    <property type="nucleotide sequence ID" value="NC_015581.1"/>
</dbReference>
<comment type="similarity">
    <text evidence="7">Belongs to the sigma-70 factor family. RpoH subfamily.</text>
</comment>
<dbReference type="InterPro" id="IPR000943">
    <property type="entry name" value="RNA_pol_sigma70"/>
</dbReference>
<dbReference type="STRING" id="717773.Thicy_1547"/>
<evidence type="ECO:0000256" key="7">
    <source>
        <dbReference type="HAMAP-Rule" id="MF_00961"/>
    </source>
</evidence>
<protein>
    <recommendedName>
        <fullName evidence="7 8">RNA polymerase sigma factor RpoH</fullName>
    </recommendedName>
    <alternativeName>
        <fullName evidence="7">RNA polymerase sigma-32 factor</fullName>
    </alternativeName>
</protein>
<comment type="subcellular location">
    <subcellularLocation>
        <location evidence="7">Cytoplasm</location>
    </subcellularLocation>
</comment>
<evidence type="ECO:0000313" key="11">
    <source>
        <dbReference type="Proteomes" id="UP000009232"/>
    </source>
</evidence>
<keyword evidence="6 7" id="KW-0804">Transcription</keyword>
<dbReference type="GO" id="GO:0003677">
    <property type="term" value="F:DNA binding"/>
    <property type="evidence" value="ECO:0007669"/>
    <property type="project" value="UniProtKB-UniRule"/>
</dbReference>
<comment type="caution">
    <text evidence="7">Lacks conserved residue(s) required for the propagation of feature annotation.</text>
</comment>
<dbReference type="InterPro" id="IPR007627">
    <property type="entry name" value="RNA_pol_sigma70_r2"/>
</dbReference>
<dbReference type="NCBIfam" id="TIGR02392">
    <property type="entry name" value="rpoH_proteo"/>
    <property type="match status" value="1"/>
</dbReference>
<keyword evidence="3 7" id="KW-0346">Stress response</keyword>
<evidence type="ECO:0000256" key="3">
    <source>
        <dbReference type="ARBA" id="ARBA00023016"/>
    </source>
</evidence>
<keyword evidence="1 7" id="KW-0963">Cytoplasm</keyword>
<evidence type="ECO:0000256" key="8">
    <source>
        <dbReference type="NCBIfam" id="TIGR02392"/>
    </source>
</evidence>
<dbReference type="InterPro" id="IPR012759">
    <property type="entry name" value="RNA_pol_sigma_RpoH_proteobac"/>
</dbReference>
<dbReference type="PANTHER" id="PTHR30376:SF3">
    <property type="entry name" value="RNA POLYMERASE SIGMA FACTOR RPOH"/>
    <property type="match status" value="1"/>
</dbReference>
<dbReference type="Pfam" id="PF04545">
    <property type="entry name" value="Sigma70_r4"/>
    <property type="match status" value="1"/>
</dbReference>
<feature type="short sequence motif" description="Interaction with polymerase core subunit RpoC" evidence="7">
    <location>
        <begin position="78"/>
        <end position="81"/>
    </location>
</feature>
<evidence type="ECO:0000313" key="10">
    <source>
        <dbReference type="EMBL" id="AEG32305.1"/>
    </source>
</evidence>
<dbReference type="AlphaFoldDB" id="F6DAX2"/>
<dbReference type="PRINTS" id="PR00046">
    <property type="entry name" value="SIGMA70FCT"/>
</dbReference>
<keyword evidence="5 7" id="KW-0238">DNA-binding</keyword>
<name>F6DAX2_THICA</name>
<feature type="region of interest" description="Sigma-70 factor domain-2" evidence="7">
    <location>
        <begin position="54"/>
        <end position="123"/>
    </location>
</feature>
<evidence type="ECO:0000259" key="9">
    <source>
        <dbReference type="PROSITE" id="PS00715"/>
    </source>
</evidence>